<keyword evidence="8 9" id="KW-0378">Hydrolase</keyword>
<dbReference type="AlphaFoldDB" id="S7QLJ2"/>
<dbReference type="InterPro" id="IPR001714">
    <property type="entry name" value="Pept_M24_MAP"/>
</dbReference>
<evidence type="ECO:0000256" key="10">
    <source>
        <dbReference type="RuleBase" id="RU003653"/>
    </source>
</evidence>
<comment type="cofactor">
    <cofactor evidence="9">
        <name>Co(2+)</name>
        <dbReference type="ChEBI" id="CHEBI:48828"/>
    </cofactor>
    <cofactor evidence="9">
        <name>Zn(2+)</name>
        <dbReference type="ChEBI" id="CHEBI:29105"/>
    </cofactor>
    <cofactor evidence="9">
        <name>Mn(2+)</name>
        <dbReference type="ChEBI" id="CHEBI:29035"/>
    </cofactor>
    <cofactor evidence="9">
        <name>Fe(2+)</name>
        <dbReference type="ChEBI" id="CHEBI:29033"/>
    </cofactor>
    <text evidence="9">Binds 2 divalent metal cations per subunit. Has a high-affinity and a low affinity metal-binding site. The true nature of the physiological cofactor is under debate. The enzyme is active with cobalt, zinc, manganese or divalent iron ions. Most likely, methionine aminopeptidases function as mononuclear Fe(2+)-metalloproteases under physiological conditions, and the catalytically relevant metal-binding site has been assigned to the histidine-containing high-affinity site.</text>
</comment>
<dbReference type="OMA" id="PFAKRWL"/>
<dbReference type="NCBIfam" id="TIGR00501">
    <property type="entry name" value="met_pdase_II"/>
    <property type="match status" value="1"/>
</dbReference>
<dbReference type="InterPro" id="IPR050247">
    <property type="entry name" value="Met_Aminopeptidase_Type2"/>
</dbReference>
<evidence type="ECO:0000256" key="8">
    <source>
        <dbReference type="ARBA" id="ARBA00022801"/>
    </source>
</evidence>
<protein>
    <recommendedName>
        <fullName evidence="9">Methionine aminopeptidase 2</fullName>
        <shortName evidence="9">MAP 2</shortName>
        <shortName evidence="9">MetAP 2</shortName>
        <ecNumber evidence="9">3.4.11.18</ecNumber>
    </recommendedName>
    <alternativeName>
        <fullName evidence="9">Peptidase M</fullName>
    </alternativeName>
</protein>
<dbReference type="eggNOG" id="KOG2775">
    <property type="taxonomic scope" value="Eukaryota"/>
</dbReference>
<dbReference type="RefSeq" id="XP_007860703.1">
    <property type="nucleotide sequence ID" value="XM_007862512.1"/>
</dbReference>
<dbReference type="STRING" id="670483.S7QLJ2"/>
<feature type="binding site" evidence="9">
    <location>
        <position position="279"/>
    </location>
    <ligand>
        <name>a divalent metal cation</name>
        <dbReference type="ChEBI" id="CHEBI:60240"/>
        <label>2</label>
        <note>catalytic</note>
    </ligand>
</feature>
<comment type="function">
    <text evidence="9 10">Cotranslationally removes the N-terminal methionine from nascent proteins. The N-terminal methionine is often cleaved when the second residue in the primary sequence is small and uncharged (Met-Ala-, Cys, Gly, Pro, Ser, Thr, or Val).</text>
</comment>
<dbReference type="GO" id="GO:0004239">
    <property type="term" value="F:initiator methionyl aminopeptidase activity"/>
    <property type="evidence" value="ECO:0007669"/>
    <property type="project" value="UniProtKB-UniRule"/>
</dbReference>
<feature type="region of interest" description="Disordered" evidence="11">
    <location>
        <begin position="1"/>
        <end position="83"/>
    </location>
</feature>
<dbReference type="Pfam" id="PF00557">
    <property type="entry name" value="Peptidase_M24"/>
    <property type="match status" value="1"/>
</dbReference>
<reference evidence="13 14" key="1">
    <citation type="journal article" date="2012" name="Science">
        <title>The Paleozoic origin of enzymatic lignin decomposition reconstructed from 31 fungal genomes.</title>
        <authorList>
            <person name="Floudas D."/>
            <person name="Binder M."/>
            <person name="Riley R."/>
            <person name="Barry K."/>
            <person name="Blanchette R.A."/>
            <person name="Henrissat B."/>
            <person name="Martinez A.T."/>
            <person name="Otillar R."/>
            <person name="Spatafora J.W."/>
            <person name="Yadav J.S."/>
            <person name="Aerts A."/>
            <person name="Benoit I."/>
            <person name="Boyd A."/>
            <person name="Carlson A."/>
            <person name="Copeland A."/>
            <person name="Coutinho P.M."/>
            <person name="de Vries R.P."/>
            <person name="Ferreira P."/>
            <person name="Findley K."/>
            <person name="Foster B."/>
            <person name="Gaskell J."/>
            <person name="Glotzer D."/>
            <person name="Gorecki P."/>
            <person name="Heitman J."/>
            <person name="Hesse C."/>
            <person name="Hori C."/>
            <person name="Igarashi K."/>
            <person name="Jurgens J.A."/>
            <person name="Kallen N."/>
            <person name="Kersten P."/>
            <person name="Kohler A."/>
            <person name="Kuees U."/>
            <person name="Kumar T.K.A."/>
            <person name="Kuo A."/>
            <person name="LaButti K."/>
            <person name="Larrondo L.F."/>
            <person name="Lindquist E."/>
            <person name="Ling A."/>
            <person name="Lombard V."/>
            <person name="Lucas S."/>
            <person name="Lundell T."/>
            <person name="Martin R."/>
            <person name="McLaughlin D.J."/>
            <person name="Morgenstern I."/>
            <person name="Morin E."/>
            <person name="Murat C."/>
            <person name="Nagy L.G."/>
            <person name="Nolan M."/>
            <person name="Ohm R.A."/>
            <person name="Patyshakuliyeva A."/>
            <person name="Rokas A."/>
            <person name="Ruiz-Duenas F.J."/>
            <person name="Sabat G."/>
            <person name="Salamov A."/>
            <person name="Samejima M."/>
            <person name="Schmutz J."/>
            <person name="Slot J.C."/>
            <person name="St John F."/>
            <person name="Stenlid J."/>
            <person name="Sun H."/>
            <person name="Sun S."/>
            <person name="Syed K."/>
            <person name="Tsang A."/>
            <person name="Wiebenga A."/>
            <person name="Young D."/>
            <person name="Pisabarro A."/>
            <person name="Eastwood D.C."/>
            <person name="Martin F."/>
            <person name="Cullen D."/>
            <person name="Grigoriev I.V."/>
            <person name="Hibbett D.S."/>
        </authorList>
    </citation>
    <scope>NUCLEOTIDE SEQUENCE [LARGE SCALE GENOMIC DNA]</scope>
    <source>
        <strain evidence="13 14">ATCC 11539</strain>
    </source>
</reference>
<dbReference type="InterPro" id="IPR036388">
    <property type="entry name" value="WH-like_DNA-bd_sf"/>
</dbReference>
<proteinExistence type="inferred from homology"/>
<keyword evidence="14" id="KW-1185">Reference proteome</keyword>
<gene>
    <name evidence="13" type="ORF">GLOTRDRAFT_112944</name>
</gene>
<dbReference type="SUPFAM" id="SSF55920">
    <property type="entry name" value="Creatinase/aminopeptidase"/>
    <property type="match status" value="1"/>
</dbReference>
<evidence type="ECO:0000256" key="5">
    <source>
        <dbReference type="ARBA" id="ARBA00022490"/>
    </source>
</evidence>
<dbReference type="EC" id="3.4.11.18" evidence="9"/>
<dbReference type="GO" id="GO:0005737">
    <property type="term" value="C:cytoplasm"/>
    <property type="evidence" value="ECO:0007669"/>
    <property type="project" value="UniProtKB-SubCell"/>
</dbReference>
<evidence type="ECO:0000256" key="2">
    <source>
        <dbReference type="ARBA" id="ARBA00001936"/>
    </source>
</evidence>
<dbReference type="HAMAP" id="MF_03175">
    <property type="entry name" value="MetAP_2_euk"/>
    <property type="match status" value="1"/>
</dbReference>
<keyword evidence="7 9" id="KW-0479">Metal-binding</keyword>
<feature type="binding site" evidence="9">
    <location>
        <position position="179"/>
    </location>
    <ligand>
        <name>substrate</name>
    </ligand>
</feature>
<feature type="binding site" evidence="9">
    <location>
        <position position="210"/>
    </location>
    <ligand>
        <name>a divalent metal cation</name>
        <dbReference type="ChEBI" id="CHEBI:60240"/>
        <label>2</label>
        <note>catalytic</note>
    </ligand>
</feature>
<keyword evidence="5 9" id="KW-0963">Cytoplasm</keyword>
<keyword evidence="6 9" id="KW-0645">Protease</keyword>
<dbReference type="GO" id="GO:0046872">
    <property type="term" value="F:metal ion binding"/>
    <property type="evidence" value="ECO:0007669"/>
    <property type="project" value="UniProtKB-UniRule"/>
</dbReference>
<evidence type="ECO:0000256" key="1">
    <source>
        <dbReference type="ARBA" id="ARBA00000294"/>
    </source>
</evidence>
<comment type="cofactor">
    <cofactor evidence="2">
        <name>Mn(2+)</name>
        <dbReference type="ChEBI" id="CHEBI:29035"/>
    </cofactor>
</comment>
<dbReference type="Proteomes" id="UP000030669">
    <property type="component" value="Unassembled WGS sequence"/>
</dbReference>
<dbReference type="SUPFAM" id="SSF46785">
    <property type="entry name" value="Winged helix' DNA-binding domain"/>
    <property type="match status" value="1"/>
</dbReference>
<comment type="subcellular location">
    <subcellularLocation>
        <location evidence="9">Cytoplasm</location>
    </subcellularLocation>
</comment>
<accession>S7QLJ2</accession>
<evidence type="ECO:0000256" key="7">
    <source>
        <dbReference type="ARBA" id="ARBA00022723"/>
    </source>
</evidence>
<dbReference type="Gene3D" id="1.10.10.10">
    <property type="entry name" value="Winged helix-like DNA-binding domain superfamily/Winged helix DNA-binding domain"/>
    <property type="match status" value="1"/>
</dbReference>
<evidence type="ECO:0000256" key="3">
    <source>
        <dbReference type="ARBA" id="ARBA00001954"/>
    </source>
</evidence>
<dbReference type="HOGENOM" id="CLU_015857_7_1_1"/>
<evidence type="ECO:0000256" key="6">
    <source>
        <dbReference type="ARBA" id="ARBA00022670"/>
    </source>
</evidence>
<feature type="binding site" evidence="9">
    <location>
        <position position="407"/>
    </location>
    <ligand>
        <name>a divalent metal cation</name>
        <dbReference type="ChEBI" id="CHEBI:60240"/>
        <label>2</label>
        <note>catalytic</note>
    </ligand>
</feature>
<feature type="compositionally biased region" description="Basic residues" evidence="11">
    <location>
        <begin position="46"/>
        <end position="58"/>
    </location>
</feature>
<dbReference type="Gene3D" id="3.90.230.10">
    <property type="entry name" value="Creatinase/methionine aminopeptidase superfamily"/>
    <property type="match status" value="1"/>
</dbReference>
<evidence type="ECO:0000256" key="11">
    <source>
        <dbReference type="SAM" id="MobiDB-lite"/>
    </source>
</evidence>
<feature type="binding site" evidence="9">
    <location>
        <position position="407"/>
    </location>
    <ligand>
        <name>a divalent metal cation</name>
        <dbReference type="ChEBI" id="CHEBI:60240"/>
        <label>1</label>
    </ligand>
</feature>
<dbReference type="PANTHER" id="PTHR45777">
    <property type="entry name" value="METHIONINE AMINOPEPTIDASE 2"/>
    <property type="match status" value="1"/>
</dbReference>
<feature type="domain" description="Peptidase M24" evidence="12">
    <location>
        <begin position="116"/>
        <end position="313"/>
    </location>
</feature>
<evidence type="ECO:0000313" key="13">
    <source>
        <dbReference type="EMBL" id="EPQ60248.1"/>
    </source>
</evidence>
<dbReference type="GeneID" id="19299645"/>
<keyword evidence="4 9" id="KW-0031">Aminopeptidase</keyword>
<dbReference type="PANTHER" id="PTHR45777:SF2">
    <property type="entry name" value="METHIONINE AMINOPEPTIDASE 2"/>
    <property type="match status" value="1"/>
</dbReference>
<evidence type="ECO:0000256" key="4">
    <source>
        <dbReference type="ARBA" id="ARBA00022438"/>
    </source>
</evidence>
<dbReference type="CDD" id="cd01088">
    <property type="entry name" value="MetAP2"/>
    <property type="match status" value="1"/>
</dbReference>
<comment type="similarity">
    <text evidence="9">Belongs to the peptidase M24A family. Methionine aminopeptidase eukaryotic type 2 subfamily.</text>
</comment>
<sequence length="426" mass="46825">MSGTTAADGAPPQENPPTPHQADPEEDDVEEDGAGETAGAGGEGGKKKKKKKKPKKKKVEQSDPPRVGLSKLFPDGNFPEGEIQEYKDDNTWRTTSEEKRYNDRMAMEDPETTYQNIRKAAEVHRQVRKAAQKFIQPGRTMTEIAEYIEDGTRALVEGDGIDAGVGFPTGLSLNNCAAHYTPNAGDTIVLQQGDVLKVDIGVHVKGRILDSAFTLNFEPTYDKLLEAVRAATDTGIRESGIDVRLGEIGAAIQETMESYEVEVGGKTYPVKPIENLSGHSINPYQIHGGKSVLLVKNDDQTKMEEGEYYAIETFGSTGRGRVIEAGECSHYAKSHDAPHVPLRLTSAKSLLNTINKNFGTIPFCRRYLDRLGESKYLLALNHLVAQGIVQTYPPLHDQRGSMTAQFEHTILLRPTVKEVVSRGDDY</sequence>
<feature type="binding site" evidence="9">
    <location>
        <position position="312"/>
    </location>
    <ligand>
        <name>a divalent metal cation</name>
        <dbReference type="ChEBI" id="CHEBI:60240"/>
        <label>2</label>
        <note>catalytic</note>
    </ligand>
</feature>
<dbReference type="GO" id="GO:0070006">
    <property type="term" value="F:metalloaminopeptidase activity"/>
    <property type="evidence" value="ECO:0007669"/>
    <property type="project" value="UniProtKB-UniRule"/>
</dbReference>
<organism evidence="13 14">
    <name type="scientific">Gloeophyllum trabeum (strain ATCC 11539 / FP-39264 / Madison 617)</name>
    <name type="common">Brown rot fungus</name>
    <dbReference type="NCBI Taxonomy" id="670483"/>
    <lineage>
        <taxon>Eukaryota</taxon>
        <taxon>Fungi</taxon>
        <taxon>Dikarya</taxon>
        <taxon>Basidiomycota</taxon>
        <taxon>Agaricomycotina</taxon>
        <taxon>Agaricomycetes</taxon>
        <taxon>Gloeophyllales</taxon>
        <taxon>Gloeophyllaceae</taxon>
        <taxon>Gloeophyllum</taxon>
    </lineage>
</organism>
<dbReference type="EMBL" id="KB469296">
    <property type="protein sequence ID" value="EPQ60248.1"/>
    <property type="molecule type" value="Genomic_DNA"/>
</dbReference>
<feature type="binding site" evidence="9">
    <location>
        <position position="199"/>
    </location>
    <ligand>
        <name>a divalent metal cation</name>
        <dbReference type="ChEBI" id="CHEBI:60240"/>
        <label>1</label>
    </ligand>
</feature>
<feature type="binding site" evidence="9">
    <location>
        <position position="287"/>
    </location>
    <ligand>
        <name>substrate</name>
    </ligand>
</feature>
<evidence type="ECO:0000313" key="14">
    <source>
        <dbReference type="Proteomes" id="UP000030669"/>
    </source>
</evidence>
<dbReference type="InterPro" id="IPR036005">
    <property type="entry name" value="Creatinase/aminopeptidase-like"/>
</dbReference>
<dbReference type="InterPro" id="IPR000994">
    <property type="entry name" value="Pept_M24"/>
</dbReference>
<name>S7QLJ2_GLOTA</name>
<evidence type="ECO:0000256" key="9">
    <source>
        <dbReference type="HAMAP-Rule" id="MF_03175"/>
    </source>
</evidence>
<dbReference type="OrthoDB" id="7848262at2759"/>
<feature type="binding site" evidence="9">
    <location>
        <position position="210"/>
    </location>
    <ligand>
        <name>a divalent metal cation</name>
        <dbReference type="ChEBI" id="CHEBI:60240"/>
        <label>1</label>
    </ligand>
</feature>
<feature type="compositionally biased region" description="Acidic residues" evidence="11">
    <location>
        <begin position="24"/>
        <end position="34"/>
    </location>
</feature>
<comment type="catalytic activity">
    <reaction evidence="1 9 10">
        <text>Release of N-terminal amino acids, preferentially methionine, from peptides and arylamides.</text>
        <dbReference type="EC" id="3.4.11.18"/>
    </reaction>
</comment>
<dbReference type="PRINTS" id="PR00599">
    <property type="entry name" value="MAPEPTIDASE"/>
</dbReference>
<dbReference type="InterPro" id="IPR036390">
    <property type="entry name" value="WH_DNA-bd_sf"/>
</dbReference>
<dbReference type="InterPro" id="IPR002468">
    <property type="entry name" value="Pept_M24A_MAP2"/>
</dbReference>
<evidence type="ECO:0000259" key="12">
    <source>
        <dbReference type="Pfam" id="PF00557"/>
    </source>
</evidence>
<comment type="cofactor">
    <cofactor evidence="3">
        <name>Fe(2+)</name>
        <dbReference type="ChEBI" id="CHEBI:29033"/>
    </cofactor>
</comment>
<dbReference type="GO" id="GO:0006508">
    <property type="term" value="P:proteolysis"/>
    <property type="evidence" value="ECO:0007669"/>
    <property type="project" value="UniProtKB-KW"/>
</dbReference>
<dbReference type="KEGG" id="gtr:GLOTRDRAFT_112944"/>